<dbReference type="FunFam" id="1.10.510.10:FF:000275">
    <property type="entry name" value="SRSF protein kinase 2 isoform X3"/>
    <property type="match status" value="1"/>
</dbReference>
<feature type="domain" description="PUM-HD" evidence="13">
    <location>
        <begin position="459"/>
        <end position="827"/>
    </location>
</feature>
<dbReference type="GO" id="GO:0005737">
    <property type="term" value="C:cytoplasm"/>
    <property type="evidence" value="ECO:0007669"/>
    <property type="project" value="TreeGrafter"/>
</dbReference>
<keyword evidence="4" id="KW-0677">Repeat</keyword>
<dbReference type="SUPFAM" id="SSF56112">
    <property type="entry name" value="Protein kinase-like (PK-like)"/>
    <property type="match status" value="1"/>
</dbReference>
<sequence length="1224" mass="136881">MAFSRPSLDSSKGPSCSECLECSECGAVVGDTCMRMPIIMLRLESCSPVRRQIGNSCFCSQRFVKVPHAPRMGITLSCVPHLEGDMLGCPRQHSVASSSTTDLSDCDEDLDLGNRFHWVPPKGWDDHARKLRICARNSLHWQGDAPVPIAPTGSAWLLPCSDTLSLRIAKLQEMLVKAGWKIITSPPHVIESLGNKANLPHYAAKIGMAEFLPQHYASPERAVYPCVLKPAKGEYGANTWICMSRDDVYRNTHNFSTTAWVLQELVTGNVEFSVSLLVSRGVILDVVGMRYIYDRPEYIWPDVKELRRGLCEVPMRHVAAMARFILEYDGILNFNYKERPDGRICIFEVNTRIGADLGCDAPRERARQLFNLLARRCDSVGSLREIRGKKAATCAEALELSKTARVWQAVQAPEMGTKPETPEVAPQAKKRSGRGKGKKDFEAASSTPLAVGELLGNTAVLDALAEVRRDGAKSQVLLRDVLTHVAELAQDSEGSRFLQAKLETANTAERREVFEALLPKMEMLAGDSSGSAVVQKLLDICTPDQRRAIVERFRQSVVKLSLKMHGCRVIQKAFQVCPPELQSMLAGELKNGVIDCIKSMHGNHVVQKCIEQMPPESVSFVVEAVEDKAEAMAAHIYGCRIIQRLLEHCTPKRLERMLQQILRSIRKLSTDPYGNYVIRHILEHGNPEHKKCIVSEVCNHVLELGKDKHASNVVEKCFEASTTGEHAAFLKDERQRLIRAVLGPVPKDPTDRSSPLVQLMDDRFGKYVANSLVEYSRGPEEMKVLYSRIASAPGKKASITSLLEMLERQLQQAQYQQMTVMQFQPMRKADNPVTDDIQTRQYRSPEVIIGAAWDQTADVWSAACMFFELATGDFLFDPKTGDDWDRDEDHLALIAELLGDLPSKEFCLSGKYSKDFFNNSGKLKHIKNLKSNRLVCEWATGWQQMWPLYGVLSEKYKLSPEDAQEAARHTAYPIWQNAPQMTDFLMPMLSWQPAMRPEEGMGFACIALADKSSSVLTSVLYFQPDASAASAYLPAGFAGWFKGITPEAPDPCPSAGVVEQRKQFEGHADKLEALLSEERCPFIAAFFSSSSPLSSPELAVMEQRLASSFPRLRYVHVETEFMTIRSFLQWDIGFLPAYVMFWPGEKGGPSSRAWHRWQGKHANPYDYGEVSAWITQVTGLLPQNATQIEVIPPPRDANPWLLVGWTLVALAVLHRALNWQPIFG</sequence>
<dbReference type="CDD" id="cd07920">
    <property type="entry name" value="Pumilio"/>
    <property type="match status" value="1"/>
</dbReference>
<dbReference type="InterPro" id="IPR033712">
    <property type="entry name" value="Pumilio_RNA-bd"/>
</dbReference>
<feature type="repeat" description="Pumilio" evidence="10">
    <location>
        <begin position="516"/>
        <end position="551"/>
    </location>
</feature>
<feature type="repeat" description="Pumilio" evidence="10">
    <location>
        <begin position="552"/>
        <end position="587"/>
    </location>
</feature>
<accession>A0AA36HR04</accession>
<dbReference type="InterPro" id="IPR011009">
    <property type="entry name" value="Kinase-like_dom_sf"/>
</dbReference>
<evidence type="ECO:0000313" key="15">
    <source>
        <dbReference type="EMBL" id="CAJ1373165.1"/>
    </source>
</evidence>
<evidence type="ECO:0000256" key="8">
    <source>
        <dbReference type="ARBA" id="ARBA00047899"/>
    </source>
</evidence>
<dbReference type="PANTHER" id="PTHR12537:SF12">
    <property type="entry name" value="MATERNAL PROTEIN PUMILIO"/>
    <property type="match status" value="1"/>
</dbReference>
<dbReference type="Pfam" id="PF00806">
    <property type="entry name" value="PUF"/>
    <property type="match status" value="7"/>
</dbReference>
<gene>
    <name evidence="15" type="ORF">EVOR1521_LOCUS3065</name>
</gene>
<evidence type="ECO:0000256" key="4">
    <source>
        <dbReference type="ARBA" id="ARBA00022737"/>
    </source>
</evidence>
<evidence type="ECO:0000256" key="11">
    <source>
        <dbReference type="PROSITE-ProRule" id="PRU00409"/>
    </source>
</evidence>
<dbReference type="Proteomes" id="UP001178507">
    <property type="component" value="Unassembled WGS sequence"/>
</dbReference>
<name>A0AA36HR04_9DINO</name>
<dbReference type="InterPro" id="IPR016024">
    <property type="entry name" value="ARM-type_fold"/>
</dbReference>
<dbReference type="SUPFAM" id="SSF56059">
    <property type="entry name" value="Glutathione synthetase ATP-binding domain-like"/>
    <property type="match status" value="1"/>
</dbReference>
<feature type="repeat" description="Pumilio" evidence="10">
    <location>
        <begin position="660"/>
        <end position="695"/>
    </location>
</feature>
<comment type="catalytic activity">
    <reaction evidence="9">
        <text>L-seryl-[protein] + ATP = O-phospho-L-seryl-[protein] + ADP + H(+)</text>
        <dbReference type="Rhea" id="RHEA:17989"/>
        <dbReference type="Rhea" id="RHEA-COMP:9863"/>
        <dbReference type="Rhea" id="RHEA-COMP:11604"/>
        <dbReference type="ChEBI" id="CHEBI:15378"/>
        <dbReference type="ChEBI" id="CHEBI:29999"/>
        <dbReference type="ChEBI" id="CHEBI:30616"/>
        <dbReference type="ChEBI" id="CHEBI:83421"/>
        <dbReference type="ChEBI" id="CHEBI:456216"/>
        <dbReference type="EC" id="2.7.11.1"/>
    </reaction>
</comment>
<feature type="repeat" description="Pumilio" evidence="10">
    <location>
        <begin position="588"/>
        <end position="623"/>
    </location>
</feature>
<feature type="region of interest" description="Disordered" evidence="12">
    <location>
        <begin position="414"/>
        <end position="441"/>
    </location>
</feature>
<evidence type="ECO:0000256" key="1">
    <source>
        <dbReference type="ARBA" id="ARBA00012513"/>
    </source>
</evidence>
<dbReference type="InterPro" id="IPR033133">
    <property type="entry name" value="PUM-HD"/>
</dbReference>
<evidence type="ECO:0000256" key="10">
    <source>
        <dbReference type="PROSITE-ProRule" id="PRU00317"/>
    </source>
</evidence>
<evidence type="ECO:0000256" key="7">
    <source>
        <dbReference type="ARBA" id="ARBA00022840"/>
    </source>
</evidence>
<feature type="repeat" description="Pumilio" evidence="10">
    <location>
        <begin position="696"/>
        <end position="731"/>
    </location>
</feature>
<dbReference type="GO" id="GO:0003729">
    <property type="term" value="F:mRNA binding"/>
    <property type="evidence" value="ECO:0007669"/>
    <property type="project" value="TreeGrafter"/>
</dbReference>
<feature type="repeat" description="Pumilio" evidence="10">
    <location>
        <begin position="624"/>
        <end position="659"/>
    </location>
</feature>
<dbReference type="Gene3D" id="3.30.470.20">
    <property type="entry name" value="ATP-grasp fold, B domain"/>
    <property type="match status" value="1"/>
</dbReference>
<evidence type="ECO:0000256" key="2">
    <source>
        <dbReference type="ARBA" id="ARBA00022527"/>
    </source>
</evidence>
<keyword evidence="7 11" id="KW-0067">ATP-binding</keyword>
<dbReference type="SMART" id="SM00025">
    <property type="entry name" value="Pumilio"/>
    <property type="match status" value="8"/>
</dbReference>
<dbReference type="Gene3D" id="1.25.10.10">
    <property type="entry name" value="Leucine-rich Repeat Variant"/>
    <property type="match status" value="1"/>
</dbReference>
<comment type="catalytic activity">
    <reaction evidence="8">
        <text>L-threonyl-[protein] + ATP = O-phospho-L-threonyl-[protein] + ADP + H(+)</text>
        <dbReference type="Rhea" id="RHEA:46608"/>
        <dbReference type="Rhea" id="RHEA-COMP:11060"/>
        <dbReference type="Rhea" id="RHEA-COMP:11605"/>
        <dbReference type="ChEBI" id="CHEBI:15378"/>
        <dbReference type="ChEBI" id="CHEBI:30013"/>
        <dbReference type="ChEBI" id="CHEBI:30616"/>
        <dbReference type="ChEBI" id="CHEBI:61977"/>
        <dbReference type="ChEBI" id="CHEBI:456216"/>
        <dbReference type="EC" id="2.7.11.1"/>
    </reaction>
</comment>
<evidence type="ECO:0000256" key="12">
    <source>
        <dbReference type="SAM" id="MobiDB-lite"/>
    </source>
</evidence>
<dbReference type="PROSITE" id="PS50303">
    <property type="entry name" value="PUM_HD"/>
    <property type="match status" value="1"/>
</dbReference>
<dbReference type="Pfam" id="PF00069">
    <property type="entry name" value="Pkinase"/>
    <property type="match status" value="1"/>
</dbReference>
<proteinExistence type="predicted"/>
<dbReference type="InterPro" id="IPR011761">
    <property type="entry name" value="ATP-grasp"/>
</dbReference>
<keyword evidence="16" id="KW-1185">Reference proteome</keyword>
<evidence type="ECO:0000256" key="5">
    <source>
        <dbReference type="ARBA" id="ARBA00022741"/>
    </source>
</evidence>
<evidence type="ECO:0000256" key="6">
    <source>
        <dbReference type="ARBA" id="ARBA00022777"/>
    </source>
</evidence>
<protein>
    <recommendedName>
        <fullName evidence="1">non-specific serine/threonine protein kinase</fullName>
        <ecNumber evidence="1">2.7.11.1</ecNumber>
    </recommendedName>
</protein>
<dbReference type="GO" id="GO:0005524">
    <property type="term" value="F:ATP binding"/>
    <property type="evidence" value="ECO:0007669"/>
    <property type="project" value="UniProtKB-UniRule"/>
</dbReference>
<evidence type="ECO:0000256" key="3">
    <source>
        <dbReference type="ARBA" id="ARBA00022679"/>
    </source>
</evidence>
<feature type="compositionally biased region" description="Basic residues" evidence="12">
    <location>
        <begin position="428"/>
        <end position="437"/>
    </location>
</feature>
<dbReference type="EMBL" id="CAUJNA010000178">
    <property type="protein sequence ID" value="CAJ1373165.1"/>
    <property type="molecule type" value="Genomic_DNA"/>
</dbReference>
<evidence type="ECO:0000313" key="16">
    <source>
        <dbReference type="Proteomes" id="UP001178507"/>
    </source>
</evidence>
<feature type="domain" description="ATP-grasp" evidence="14">
    <location>
        <begin position="191"/>
        <end position="378"/>
    </location>
</feature>
<keyword evidence="2" id="KW-0723">Serine/threonine-protein kinase</keyword>
<evidence type="ECO:0000256" key="9">
    <source>
        <dbReference type="ARBA" id="ARBA00048679"/>
    </source>
</evidence>
<dbReference type="GO" id="GO:0010608">
    <property type="term" value="P:post-transcriptional regulation of gene expression"/>
    <property type="evidence" value="ECO:0007669"/>
    <property type="project" value="TreeGrafter"/>
</dbReference>
<keyword evidence="6" id="KW-0418">Kinase</keyword>
<reference evidence="15" key="1">
    <citation type="submission" date="2023-08" db="EMBL/GenBank/DDBJ databases">
        <authorList>
            <person name="Chen Y."/>
            <person name="Shah S."/>
            <person name="Dougan E. K."/>
            <person name="Thang M."/>
            <person name="Chan C."/>
        </authorList>
    </citation>
    <scope>NUCLEOTIDE SEQUENCE</scope>
</reference>
<dbReference type="EC" id="2.7.11.1" evidence="1"/>
<comment type="caution">
    <text evidence="15">The sequence shown here is derived from an EMBL/GenBank/DDBJ whole genome shotgun (WGS) entry which is preliminary data.</text>
</comment>
<feature type="repeat" description="Pumilio" evidence="10">
    <location>
        <begin position="480"/>
        <end position="515"/>
    </location>
</feature>
<dbReference type="InterPro" id="IPR011989">
    <property type="entry name" value="ARM-like"/>
</dbReference>
<dbReference type="InterPro" id="IPR000719">
    <property type="entry name" value="Prot_kinase_dom"/>
</dbReference>
<dbReference type="AlphaFoldDB" id="A0AA36HR04"/>
<organism evidence="15 16">
    <name type="scientific">Effrenium voratum</name>
    <dbReference type="NCBI Taxonomy" id="2562239"/>
    <lineage>
        <taxon>Eukaryota</taxon>
        <taxon>Sar</taxon>
        <taxon>Alveolata</taxon>
        <taxon>Dinophyceae</taxon>
        <taxon>Suessiales</taxon>
        <taxon>Symbiodiniaceae</taxon>
        <taxon>Effrenium</taxon>
    </lineage>
</organism>
<evidence type="ECO:0000259" key="13">
    <source>
        <dbReference type="PROSITE" id="PS50303"/>
    </source>
</evidence>
<dbReference type="PROSITE" id="PS50975">
    <property type="entry name" value="ATP_GRASP"/>
    <property type="match status" value="1"/>
</dbReference>
<dbReference type="Gene3D" id="1.10.510.10">
    <property type="entry name" value="Transferase(Phosphotransferase) domain 1"/>
    <property type="match status" value="1"/>
</dbReference>
<dbReference type="GO" id="GO:0004674">
    <property type="term" value="F:protein serine/threonine kinase activity"/>
    <property type="evidence" value="ECO:0007669"/>
    <property type="project" value="UniProtKB-KW"/>
</dbReference>
<keyword evidence="3" id="KW-0808">Transferase</keyword>
<dbReference type="SUPFAM" id="SSF48371">
    <property type="entry name" value="ARM repeat"/>
    <property type="match status" value="1"/>
</dbReference>
<dbReference type="GO" id="GO:0046872">
    <property type="term" value="F:metal ion binding"/>
    <property type="evidence" value="ECO:0007669"/>
    <property type="project" value="InterPro"/>
</dbReference>
<evidence type="ECO:0000259" key="14">
    <source>
        <dbReference type="PROSITE" id="PS50975"/>
    </source>
</evidence>
<dbReference type="PANTHER" id="PTHR12537">
    <property type="entry name" value="RNA BINDING PROTEIN PUMILIO-RELATED"/>
    <property type="match status" value="1"/>
</dbReference>
<dbReference type="InterPro" id="IPR001313">
    <property type="entry name" value="Pumilio_RNA-bd_rpt"/>
</dbReference>
<dbReference type="SMART" id="SM00220">
    <property type="entry name" value="S_TKc"/>
    <property type="match status" value="1"/>
</dbReference>
<dbReference type="PROSITE" id="PS50302">
    <property type="entry name" value="PUM"/>
    <property type="match status" value="7"/>
</dbReference>
<keyword evidence="5 11" id="KW-0547">Nucleotide-binding</keyword>